<dbReference type="AlphaFoldDB" id="A0AAV0WW20"/>
<gene>
    <name evidence="1" type="ORF">MEUPH1_LOCUS15422</name>
</gene>
<dbReference type="Proteomes" id="UP001160148">
    <property type="component" value="Unassembled WGS sequence"/>
</dbReference>
<sequence>MCKAGNVLNAFFPKLIHVTCLAHGFHRVAETIRSSYPDVDQLIATVKKIFLKAPSRVLKFKELYPDLNLPPEPILTRWGTWLEAALYYCEHFEKIKNIISSLNTETATAIGKANNMMENNNLRNNLTYISANFGFLIHTIKQLETRNMPLSESLCIVEESQKKLEKCQGHIGNVVREKCKNVIEKNQGLKNLKIIRDILQGLNPTELLDV</sequence>
<comment type="caution">
    <text evidence="1">The sequence shown here is derived from an EMBL/GenBank/DDBJ whole genome shotgun (WGS) entry which is preliminary data.</text>
</comment>
<organism evidence="1 2">
    <name type="scientific">Macrosiphum euphorbiae</name>
    <name type="common">potato aphid</name>
    <dbReference type="NCBI Taxonomy" id="13131"/>
    <lineage>
        <taxon>Eukaryota</taxon>
        <taxon>Metazoa</taxon>
        <taxon>Ecdysozoa</taxon>
        <taxon>Arthropoda</taxon>
        <taxon>Hexapoda</taxon>
        <taxon>Insecta</taxon>
        <taxon>Pterygota</taxon>
        <taxon>Neoptera</taxon>
        <taxon>Paraneoptera</taxon>
        <taxon>Hemiptera</taxon>
        <taxon>Sternorrhyncha</taxon>
        <taxon>Aphidomorpha</taxon>
        <taxon>Aphidoidea</taxon>
        <taxon>Aphididae</taxon>
        <taxon>Macrosiphini</taxon>
        <taxon>Macrosiphum</taxon>
    </lineage>
</organism>
<reference evidence="1 2" key="1">
    <citation type="submission" date="2023-01" db="EMBL/GenBank/DDBJ databases">
        <authorList>
            <person name="Whitehead M."/>
        </authorList>
    </citation>
    <scope>NUCLEOTIDE SEQUENCE [LARGE SCALE GENOMIC DNA]</scope>
</reference>
<keyword evidence="2" id="KW-1185">Reference proteome</keyword>
<protein>
    <recommendedName>
        <fullName evidence="3">DUF659 domain-containing protein</fullName>
    </recommendedName>
</protein>
<dbReference type="SUPFAM" id="SSF53098">
    <property type="entry name" value="Ribonuclease H-like"/>
    <property type="match status" value="1"/>
</dbReference>
<accession>A0AAV0WW20</accession>
<evidence type="ECO:0000313" key="1">
    <source>
        <dbReference type="EMBL" id="CAI6360082.1"/>
    </source>
</evidence>
<name>A0AAV0WW20_9HEMI</name>
<dbReference type="InterPro" id="IPR012337">
    <property type="entry name" value="RNaseH-like_sf"/>
</dbReference>
<proteinExistence type="predicted"/>
<dbReference type="EMBL" id="CARXXK010000003">
    <property type="protein sequence ID" value="CAI6360082.1"/>
    <property type="molecule type" value="Genomic_DNA"/>
</dbReference>
<evidence type="ECO:0000313" key="2">
    <source>
        <dbReference type="Proteomes" id="UP001160148"/>
    </source>
</evidence>
<evidence type="ECO:0008006" key="3">
    <source>
        <dbReference type="Google" id="ProtNLM"/>
    </source>
</evidence>